<organism evidence="2 3">
    <name type="scientific">Chryseobacterium joostei</name>
    <dbReference type="NCBI Taxonomy" id="112234"/>
    <lineage>
        <taxon>Bacteria</taxon>
        <taxon>Pseudomonadati</taxon>
        <taxon>Bacteroidota</taxon>
        <taxon>Flavobacteriia</taxon>
        <taxon>Flavobacteriales</taxon>
        <taxon>Weeksellaceae</taxon>
        <taxon>Chryseobacterium group</taxon>
        <taxon>Chryseobacterium</taxon>
    </lineage>
</organism>
<evidence type="ECO:0000313" key="1">
    <source>
        <dbReference type="EMBL" id="AZA99171.1"/>
    </source>
</evidence>
<evidence type="ECO:0000313" key="4">
    <source>
        <dbReference type="Proteomes" id="UP000279541"/>
    </source>
</evidence>
<dbReference type="EMBL" id="FTNZ01000001">
    <property type="protein sequence ID" value="SIS28098.1"/>
    <property type="molecule type" value="Genomic_DNA"/>
</dbReference>
<sequence length="211" mass="24382">MTNEYRDAVRNHYLMLKEQGIISNNMLYLSPAKVRNECIMSYMEISNHYDMRTLKNFMDKSMKDEVSLLEVKMINPAKFKPLIYFLKKDKNTSELAIEMAAWLLNFTPRPYSYFAYLKHKETGKPINPYLEQHGVSDSMLSVQVKAPETFHEPISPQSHTLEIVRNELMNGNAVEGDSNYAETPVMIEYPSGVRVIVKSSDISFISKLIKI</sequence>
<dbReference type="Proteomes" id="UP000186106">
    <property type="component" value="Unassembled WGS sequence"/>
</dbReference>
<evidence type="ECO:0000313" key="2">
    <source>
        <dbReference type="EMBL" id="SIS28098.1"/>
    </source>
</evidence>
<reference evidence="2 3" key="1">
    <citation type="submission" date="2017-01" db="EMBL/GenBank/DDBJ databases">
        <authorList>
            <person name="Mah S.A."/>
            <person name="Swanson W.J."/>
            <person name="Moy G.W."/>
            <person name="Vacquier V.D."/>
        </authorList>
    </citation>
    <scope>NUCLEOTIDE SEQUENCE [LARGE SCALE GENOMIC DNA]</scope>
    <source>
        <strain evidence="2 3">DSM 16927</strain>
    </source>
</reference>
<accession>A0A1N7HTM3</accession>
<dbReference type="KEGG" id="cjt:EG359_05935"/>
<reference evidence="1 4" key="2">
    <citation type="submission" date="2018-11" db="EMBL/GenBank/DDBJ databases">
        <title>Proposal to divide the Flavobacteriaceae and reorganize its genera based on Amino Acid Identity values calculated from whole genome sequences.</title>
        <authorList>
            <person name="Nicholson A.C."/>
            <person name="Gulvik C.A."/>
            <person name="Whitney A.M."/>
            <person name="Humrighouse B.W."/>
            <person name="Bell M."/>
            <person name="Holmes B."/>
            <person name="Steigerwalt A.G."/>
            <person name="Villarma A."/>
            <person name="Sheth M."/>
            <person name="Batra D."/>
            <person name="Pryor J."/>
            <person name="Bernardet J.-F."/>
            <person name="Hugo C."/>
            <person name="Kampfer P."/>
            <person name="Newman J."/>
            <person name="McQuiston J.R."/>
        </authorList>
    </citation>
    <scope>NUCLEOTIDE SEQUENCE [LARGE SCALE GENOMIC DNA]</scope>
    <source>
        <strain evidence="1 4">DSM 16927</strain>
    </source>
</reference>
<protein>
    <submittedName>
        <fullName evidence="2">Uncharacterized protein</fullName>
    </submittedName>
</protein>
<dbReference type="STRING" id="112234.SAMN05421768_101172"/>
<proteinExistence type="predicted"/>
<dbReference type="EMBL" id="CP033926">
    <property type="protein sequence ID" value="AZA99171.1"/>
    <property type="molecule type" value="Genomic_DNA"/>
</dbReference>
<gene>
    <name evidence="1" type="ORF">EG359_05935</name>
    <name evidence="2" type="ORF">SAMN05421768_101172</name>
</gene>
<name>A0A1N7HTM3_9FLAO</name>
<dbReference type="AlphaFoldDB" id="A0A1N7HTM3"/>
<keyword evidence="4" id="KW-1185">Reference proteome</keyword>
<dbReference type="Proteomes" id="UP000279541">
    <property type="component" value="Chromosome"/>
</dbReference>
<evidence type="ECO:0000313" key="3">
    <source>
        <dbReference type="Proteomes" id="UP000186106"/>
    </source>
</evidence>